<gene>
    <name evidence="1" type="ORF">S12H4_21149</name>
</gene>
<name>X1T0F5_9ZZZZ</name>
<organism evidence="1">
    <name type="scientific">marine sediment metagenome</name>
    <dbReference type="NCBI Taxonomy" id="412755"/>
    <lineage>
        <taxon>unclassified sequences</taxon>
        <taxon>metagenomes</taxon>
        <taxon>ecological metagenomes</taxon>
    </lineage>
</organism>
<proteinExistence type="predicted"/>
<comment type="caution">
    <text evidence="1">The sequence shown here is derived from an EMBL/GenBank/DDBJ whole genome shotgun (WGS) entry which is preliminary data.</text>
</comment>
<reference evidence="1" key="1">
    <citation type="journal article" date="2014" name="Front. Microbiol.">
        <title>High frequency of phylogenetically diverse reductive dehalogenase-homologous genes in deep subseafloor sedimentary metagenomes.</title>
        <authorList>
            <person name="Kawai M."/>
            <person name="Futagami T."/>
            <person name="Toyoda A."/>
            <person name="Takaki Y."/>
            <person name="Nishi S."/>
            <person name="Hori S."/>
            <person name="Arai W."/>
            <person name="Tsubouchi T."/>
            <person name="Morono Y."/>
            <person name="Uchiyama I."/>
            <person name="Ito T."/>
            <person name="Fujiyama A."/>
            <person name="Inagaki F."/>
            <person name="Takami H."/>
        </authorList>
    </citation>
    <scope>NUCLEOTIDE SEQUENCE</scope>
    <source>
        <strain evidence="1">Expedition CK06-06</strain>
    </source>
</reference>
<evidence type="ECO:0000313" key="1">
    <source>
        <dbReference type="EMBL" id="GAI81085.1"/>
    </source>
</evidence>
<protein>
    <submittedName>
        <fullName evidence="1">Uncharacterized protein</fullName>
    </submittedName>
</protein>
<feature type="non-terminal residue" evidence="1">
    <location>
        <position position="1"/>
    </location>
</feature>
<sequence length="86" mass="10272">KVDYEGAWKELKEDMGFTSPRDLYQTIVLHMEKLEQKHTHDYIDLKRRSDKEIADYCLKKYAEMYLELVELKNKLKEFAKDKGGGK</sequence>
<dbReference type="EMBL" id="BARW01010838">
    <property type="protein sequence ID" value="GAI81085.1"/>
    <property type="molecule type" value="Genomic_DNA"/>
</dbReference>
<dbReference type="AlphaFoldDB" id="X1T0F5"/>
<accession>X1T0F5</accession>